<keyword evidence="1" id="KW-0812">Transmembrane</keyword>
<accession>A0A9Q4KS70</accession>
<dbReference type="AlphaFoldDB" id="A0A9Q4KS70"/>
<dbReference type="InterPro" id="IPR008900">
    <property type="entry name" value="Zot_N"/>
</dbReference>
<dbReference type="Proteomes" id="UP001075461">
    <property type="component" value="Unassembled WGS sequence"/>
</dbReference>
<reference evidence="3" key="1">
    <citation type="submission" date="2022-12" db="EMBL/GenBank/DDBJ databases">
        <title>Species Delineation and Comparative Genomics within the Campylobacter ureolyticus Complex.</title>
        <authorList>
            <person name="Maki J."/>
            <person name="Howard M."/>
            <person name="Connelly S."/>
            <person name="Hardy D.J."/>
            <person name="Cameron A."/>
        </authorList>
    </citation>
    <scope>NUCLEOTIDE SEQUENCE</scope>
    <source>
        <strain evidence="3">URMC_786</strain>
    </source>
</reference>
<feature type="domain" description="Zona occludens toxin N-terminal" evidence="2">
    <location>
        <begin position="1"/>
        <end position="208"/>
    </location>
</feature>
<evidence type="ECO:0000256" key="1">
    <source>
        <dbReference type="SAM" id="Phobius"/>
    </source>
</evidence>
<evidence type="ECO:0000313" key="4">
    <source>
        <dbReference type="Proteomes" id="UP001075461"/>
    </source>
</evidence>
<protein>
    <recommendedName>
        <fullName evidence="2">Zona occludens toxin N-terminal domain-containing protein</fullName>
    </recommendedName>
</protein>
<gene>
    <name evidence="3" type="ORF">O6B92_05535</name>
</gene>
<sequence length="371" mass="43794">MLTLLLGPPRSGKTYKAVNDIYDEYLKFKKNENKYRFIYTNIVGLKFDELEGFVKPFNKTDFLNATIEESVLNSQHESGFLGDIADYDKYAYEKGIYKNYHHTLIVLDEAYNTFTKEFNNSLGRFLSYHGHFGIDVVFLLQSRRQTNREYLVHTELMYMAQPSGKRILSRLFRYKVYSTYLDYQKNYIKSENLRFNPKISNLYNSGSTKIYKSYATGKIIFLLLIIFISYFGYKFLKPKPAKQETIITDERFKDINQTNQDIKEPQLIQNSDLNLDLNTTIFNDKRTYLKITCYSHFCKFRNYSLDLSLNSFLELISSFDCYIFLKDEKSANYVDYYLSCPLDFSKVVSNINDLQEVCDENKGSFNTFSFK</sequence>
<organism evidence="3 4">
    <name type="scientific">Campylobacter ureolyticus</name>
    <dbReference type="NCBI Taxonomy" id="827"/>
    <lineage>
        <taxon>Bacteria</taxon>
        <taxon>Pseudomonadati</taxon>
        <taxon>Campylobacterota</taxon>
        <taxon>Epsilonproteobacteria</taxon>
        <taxon>Campylobacterales</taxon>
        <taxon>Campylobacteraceae</taxon>
        <taxon>Campylobacter</taxon>
    </lineage>
</organism>
<dbReference type="RefSeq" id="WP_269480133.1">
    <property type="nucleotide sequence ID" value="NZ_JAPXGP010000003.1"/>
</dbReference>
<dbReference type="Gene3D" id="3.40.50.300">
    <property type="entry name" value="P-loop containing nucleotide triphosphate hydrolases"/>
    <property type="match status" value="1"/>
</dbReference>
<dbReference type="InterPro" id="IPR027417">
    <property type="entry name" value="P-loop_NTPase"/>
</dbReference>
<keyword evidence="1" id="KW-0472">Membrane</keyword>
<name>A0A9Q4KS70_9BACT</name>
<keyword evidence="1" id="KW-1133">Transmembrane helix</keyword>
<evidence type="ECO:0000259" key="2">
    <source>
        <dbReference type="Pfam" id="PF05707"/>
    </source>
</evidence>
<dbReference type="EMBL" id="JAPXGP010000003">
    <property type="protein sequence ID" value="MCZ6161794.1"/>
    <property type="molecule type" value="Genomic_DNA"/>
</dbReference>
<evidence type="ECO:0000313" key="3">
    <source>
        <dbReference type="EMBL" id="MCZ6161794.1"/>
    </source>
</evidence>
<dbReference type="Pfam" id="PF05707">
    <property type="entry name" value="Zot"/>
    <property type="match status" value="1"/>
</dbReference>
<feature type="transmembrane region" description="Helical" evidence="1">
    <location>
        <begin position="214"/>
        <end position="233"/>
    </location>
</feature>
<proteinExistence type="predicted"/>
<comment type="caution">
    <text evidence="3">The sequence shown here is derived from an EMBL/GenBank/DDBJ whole genome shotgun (WGS) entry which is preliminary data.</text>
</comment>